<protein>
    <recommendedName>
        <fullName evidence="4">CAP-Gly domain-containing protein</fullName>
    </recommendedName>
</protein>
<dbReference type="OrthoDB" id="5273213at2759"/>
<proteinExistence type="predicted"/>
<evidence type="ECO:0000259" key="4">
    <source>
        <dbReference type="PROSITE" id="PS50245"/>
    </source>
</evidence>
<dbReference type="Gene3D" id="3.80.10.10">
    <property type="entry name" value="Ribonuclease Inhibitor"/>
    <property type="match status" value="1"/>
</dbReference>
<dbReference type="InterPro" id="IPR029071">
    <property type="entry name" value="Ubiquitin-like_domsf"/>
</dbReference>
<dbReference type="InterPro" id="IPR032675">
    <property type="entry name" value="LRR_dom_sf"/>
</dbReference>
<dbReference type="Pfam" id="PF14560">
    <property type="entry name" value="Ubiquitin_2"/>
    <property type="match status" value="1"/>
</dbReference>
<dbReference type="InterPro" id="IPR036859">
    <property type="entry name" value="CAP-Gly_dom_sf"/>
</dbReference>
<feature type="domain" description="CAP-Gly" evidence="4">
    <location>
        <begin position="29"/>
        <end position="71"/>
    </location>
</feature>
<sequence>MAHSDIPDQLQVGSRIQVQQARATVRFIGSVENTKGIWLGVEWDDPARGKHDGTHQGVPYFNLPGSGSFIRYHPEKVQLGRPFLEALKEKYLDDTTGTGEYDASKDVGHVYFGGNRNIKFETVGFEKVQRQQRHLNTLVVVGLAEQSIASKGPENAITEEGLVVEDLDLSRNLLANWDDVADIVVQLPKLRILRLKQVYIIYCYHDPFSPPTESFCQRTDVFEHLTTLALNNTRTTWHDIELIAPLLTSLEDLQLGGNRIDRLSTLTTLRSLKCINLEENDLDRWEEVEKLGSLPSLQTIYLLRNKIPAISRPAQHTFRTLSSLWLDHNCVQDWESLDNLSYFPQLRRLRCKGNPVFQDMDTELMTTHIVGRIKSVDVVNGITITSQERTDFERYYLKLCAKAGKTHQEIAEKHPRYEELCQLHGEPNLDEKIKNATLKDRLMGVTLSLREGNADTLMAIKQADDLPAVIKTAEKKFLATMLIRNLRHIIQKLFRVPAHQQQLFLIQPHGSGILVMDLSDDLRDLKFYCVSPGDEIVVLDSQQ</sequence>
<name>A0A8H7BRV6_9FUNG</name>
<dbReference type="EMBL" id="JABAYA010000012">
    <property type="protein sequence ID" value="KAF7731007.1"/>
    <property type="molecule type" value="Genomic_DNA"/>
</dbReference>
<dbReference type="SUPFAM" id="SSF54236">
    <property type="entry name" value="Ubiquitin-like"/>
    <property type="match status" value="1"/>
</dbReference>
<accession>A0A8H7BRV6</accession>
<evidence type="ECO:0000313" key="6">
    <source>
        <dbReference type="Proteomes" id="UP000605846"/>
    </source>
</evidence>
<dbReference type="SUPFAM" id="SSF74924">
    <property type="entry name" value="Cap-Gly domain"/>
    <property type="match status" value="1"/>
</dbReference>
<dbReference type="SMART" id="SM01052">
    <property type="entry name" value="CAP_GLY"/>
    <property type="match status" value="1"/>
</dbReference>
<dbReference type="InterPro" id="IPR000626">
    <property type="entry name" value="Ubiquitin-like_dom"/>
</dbReference>
<dbReference type="InterPro" id="IPR000938">
    <property type="entry name" value="CAP-Gly_domain"/>
</dbReference>
<keyword evidence="3" id="KW-0143">Chaperone</keyword>
<dbReference type="PANTHER" id="PTHR18849">
    <property type="entry name" value="LEUCINE RICH REPEAT PROTEIN"/>
    <property type="match status" value="1"/>
</dbReference>
<evidence type="ECO:0000256" key="3">
    <source>
        <dbReference type="ARBA" id="ARBA00023186"/>
    </source>
</evidence>
<dbReference type="InterPro" id="IPR001611">
    <property type="entry name" value="Leu-rich_rpt"/>
</dbReference>
<dbReference type="SUPFAM" id="SSF52058">
    <property type="entry name" value="L domain-like"/>
    <property type="match status" value="1"/>
</dbReference>
<dbReference type="AlphaFoldDB" id="A0A8H7BRV6"/>
<evidence type="ECO:0000313" key="5">
    <source>
        <dbReference type="EMBL" id="KAF7731007.1"/>
    </source>
</evidence>
<keyword evidence="2" id="KW-0677">Repeat</keyword>
<keyword evidence="1" id="KW-0433">Leucine-rich repeat</keyword>
<evidence type="ECO:0000256" key="2">
    <source>
        <dbReference type="ARBA" id="ARBA00022737"/>
    </source>
</evidence>
<dbReference type="PANTHER" id="PTHR18849:SF0">
    <property type="entry name" value="CILIA- AND FLAGELLA-ASSOCIATED PROTEIN 410-RELATED"/>
    <property type="match status" value="1"/>
</dbReference>
<reference evidence="5" key="1">
    <citation type="submission" date="2020-01" db="EMBL/GenBank/DDBJ databases">
        <title>Genome Sequencing of Three Apophysomyces-Like Fungal Strains Confirms a Novel Fungal Genus in the Mucoromycota with divergent Burkholderia-like Endosymbiotic Bacteria.</title>
        <authorList>
            <person name="Stajich J.E."/>
            <person name="Macias A.M."/>
            <person name="Carter-House D."/>
            <person name="Lovett B."/>
            <person name="Kasson L.R."/>
            <person name="Berry K."/>
            <person name="Grigoriev I."/>
            <person name="Chang Y."/>
            <person name="Spatafora J."/>
            <person name="Kasson M.T."/>
        </authorList>
    </citation>
    <scope>NUCLEOTIDE SEQUENCE</scope>
    <source>
        <strain evidence="5">NRRL A-21654</strain>
    </source>
</reference>
<dbReference type="PROSITE" id="PS50245">
    <property type="entry name" value="CAP_GLY_2"/>
    <property type="match status" value="1"/>
</dbReference>
<comment type="caution">
    <text evidence="5">The sequence shown here is derived from an EMBL/GenBank/DDBJ whole genome shotgun (WGS) entry which is preliminary data.</text>
</comment>
<evidence type="ECO:0000256" key="1">
    <source>
        <dbReference type="ARBA" id="ARBA00022614"/>
    </source>
</evidence>
<dbReference type="Pfam" id="PF01302">
    <property type="entry name" value="CAP_GLY"/>
    <property type="match status" value="1"/>
</dbReference>
<dbReference type="Gene3D" id="3.10.20.90">
    <property type="entry name" value="Phosphatidylinositol 3-kinase Catalytic Subunit, Chain A, domain 1"/>
    <property type="match status" value="1"/>
</dbReference>
<keyword evidence="6" id="KW-1185">Reference proteome</keyword>
<dbReference type="PROSITE" id="PS51450">
    <property type="entry name" value="LRR"/>
    <property type="match status" value="2"/>
</dbReference>
<organism evidence="5 6">
    <name type="scientific">Apophysomyces ossiformis</name>
    <dbReference type="NCBI Taxonomy" id="679940"/>
    <lineage>
        <taxon>Eukaryota</taxon>
        <taxon>Fungi</taxon>
        <taxon>Fungi incertae sedis</taxon>
        <taxon>Mucoromycota</taxon>
        <taxon>Mucoromycotina</taxon>
        <taxon>Mucoromycetes</taxon>
        <taxon>Mucorales</taxon>
        <taxon>Mucorineae</taxon>
        <taxon>Mucoraceae</taxon>
        <taxon>Apophysomyces</taxon>
    </lineage>
</organism>
<dbReference type="Proteomes" id="UP000605846">
    <property type="component" value="Unassembled WGS sequence"/>
</dbReference>
<gene>
    <name evidence="5" type="ORF">EC973_001053</name>
</gene>
<dbReference type="PROSITE" id="PS00845">
    <property type="entry name" value="CAP_GLY_1"/>
    <property type="match status" value="1"/>
</dbReference>
<dbReference type="Gene3D" id="2.30.30.190">
    <property type="entry name" value="CAP Gly-rich-like domain"/>
    <property type="match status" value="1"/>
</dbReference>